<evidence type="ECO:0000256" key="7">
    <source>
        <dbReference type="ARBA" id="ARBA00022605"/>
    </source>
</evidence>
<dbReference type="CDD" id="cd01424">
    <property type="entry name" value="MGS_CPS_II"/>
    <property type="match status" value="1"/>
</dbReference>
<dbReference type="NCBIfam" id="NF003671">
    <property type="entry name" value="PRK05294.1"/>
    <property type="match status" value="1"/>
</dbReference>
<feature type="binding site" evidence="19">
    <location>
        <position position="786"/>
    </location>
    <ligand>
        <name>ATP</name>
        <dbReference type="ChEBI" id="CHEBI:30616"/>
        <label>2</label>
    </ligand>
</feature>
<dbReference type="GO" id="GO:0006541">
    <property type="term" value="P:glutamine metabolic process"/>
    <property type="evidence" value="ECO:0007669"/>
    <property type="project" value="TreeGrafter"/>
</dbReference>
<dbReference type="InterPro" id="IPR033937">
    <property type="entry name" value="MGS_CPS_CarB"/>
</dbReference>
<comment type="function">
    <text evidence="17 19">Large subunit of the glutamine-dependent carbamoyl phosphate synthetase (CPSase). CPSase catalyzes the formation of carbamoyl phosphate from the ammonia moiety of glutamine, carbonate, and phosphate donated by ATP, constituting the first step of 2 biosynthetic pathways, one leading to arginine and/or urea and the other to pyrimidine nucleotides. The large subunit (synthetase) binds the substrates ammonia (free or transferred from glutamine from the small subunit), hydrogencarbonate and ATP and carries out an ATP-coupled ligase reaction, activating hydrogencarbonate by forming carboxy phosphate which reacts with ammonia to form carbamoyl phosphate.</text>
</comment>
<keyword evidence="6 19" id="KW-0436">Ligase</keyword>
<dbReference type="KEGG" id="lyd:D7I47_13105"/>
<dbReference type="Pfam" id="PF02786">
    <property type="entry name" value="CPSase_L_D2"/>
    <property type="match status" value="2"/>
</dbReference>
<dbReference type="AlphaFoldDB" id="A0A387B622"/>
<dbReference type="SUPFAM" id="SSF52335">
    <property type="entry name" value="Methylglyoxal synthase-like"/>
    <property type="match status" value="1"/>
</dbReference>
<feature type="binding site" evidence="19">
    <location>
        <position position="241"/>
    </location>
    <ligand>
        <name>ATP</name>
        <dbReference type="ChEBI" id="CHEBI:30616"/>
        <label>1</label>
    </ligand>
</feature>
<dbReference type="InterPro" id="IPR005479">
    <property type="entry name" value="CPAse_ATP-bd"/>
</dbReference>
<feature type="binding site" evidence="19">
    <location>
        <position position="210"/>
    </location>
    <ligand>
        <name>ATP</name>
        <dbReference type="ChEBI" id="CHEBI:30616"/>
        <label>1</label>
    </ligand>
</feature>
<feature type="binding site" evidence="19">
    <location>
        <position position="301"/>
    </location>
    <ligand>
        <name>Mg(2+)</name>
        <dbReference type="ChEBI" id="CHEBI:18420"/>
        <label>2</label>
    </ligand>
</feature>
<dbReference type="PROSITE" id="PS50975">
    <property type="entry name" value="ATP_GRASP"/>
    <property type="match status" value="2"/>
</dbReference>
<dbReference type="Gene3D" id="3.40.50.1380">
    <property type="entry name" value="Methylglyoxal synthase-like domain"/>
    <property type="match status" value="1"/>
</dbReference>
<evidence type="ECO:0000256" key="11">
    <source>
        <dbReference type="ARBA" id="ARBA00022840"/>
    </source>
</evidence>
<feature type="binding site" evidence="19">
    <location>
        <position position="841"/>
    </location>
    <ligand>
        <name>Mn(2+)</name>
        <dbReference type="ChEBI" id="CHEBI:29035"/>
        <label>3</label>
    </ligand>
</feature>
<feature type="binding site" evidence="19">
    <location>
        <position position="841"/>
    </location>
    <ligand>
        <name>Mg(2+)</name>
        <dbReference type="ChEBI" id="CHEBI:18420"/>
        <label>4</label>
    </ligand>
</feature>
<dbReference type="FunFam" id="1.10.1030.10:FF:000002">
    <property type="entry name" value="Carbamoyl-phosphate synthase large chain"/>
    <property type="match status" value="1"/>
</dbReference>
<feature type="binding site" evidence="19">
    <location>
        <position position="301"/>
    </location>
    <ligand>
        <name>Mn(2+)</name>
        <dbReference type="ChEBI" id="CHEBI:29035"/>
        <label>2</label>
    </ligand>
</feature>
<dbReference type="Gene3D" id="3.30.1490.20">
    <property type="entry name" value="ATP-grasp fold, A domain"/>
    <property type="match status" value="1"/>
</dbReference>
<dbReference type="Gene3D" id="3.30.470.20">
    <property type="entry name" value="ATP-grasp fold, B domain"/>
    <property type="match status" value="2"/>
</dbReference>
<evidence type="ECO:0000313" key="22">
    <source>
        <dbReference type="EMBL" id="AYF99102.1"/>
    </source>
</evidence>
<feature type="binding site" evidence="19">
    <location>
        <position position="129"/>
    </location>
    <ligand>
        <name>ATP</name>
        <dbReference type="ChEBI" id="CHEBI:30616"/>
        <label>1</label>
    </ligand>
</feature>
<dbReference type="PANTHER" id="PTHR11405:SF53">
    <property type="entry name" value="CARBAMOYL-PHOSPHATE SYNTHASE [AMMONIA], MITOCHONDRIAL"/>
    <property type="match status" value="1"/>
</dbReference>
<dbReference type="InterPro" id="IPR016185">
    <property type="entry name" value="PreATP-grasp_dom_sf"/>
</dbReference>
<feature type="binding site" evidence="19">
    <location>
        <position position="285"/>
    </location>
    <ligand>
        <name>Mn(2+)</name>
        <dbReference type="ChEBI" id="CHEBI:29035"/>
        <label>1</label>
    </ligand>
</feature>
<dbReference type="GO" id="GO:0005737">
    <property type="term" value="C:cytoplasm"/>
    <property type="evidence" value="ECO:0007669"/>
    <property type="project" value="TreeGrafter"/>
</dbReference>
<feature type="binding site" evidence="19">
    <location>
        <position position="215"/>
    </location>
    <ligand>
        <name>ATP</name>
        <dbReference type="ChEBI" id="CHEBI:30616"/>
        <label>1</label>
    </ligand>
</feature>
<keyword evidence="13 19" id="KW-0665">Pyrimidine biosynthesis</keyword>
<dbReference type="Gene3D" id="1.10.1030.10">
    <property type="entry name" value="Carbamoyl-phosphate synthetase, large subunit oligomerisation domain"/>
    <property type="match status" value="1"/>
</dbReference>
<feature type="binding site" evidence="19">
    <location>
        <position position="761"/>
    </location>
    <ligand>
        <name>ATP</name>
        <dbReference type="ChEBI" id="CHEBI:30616"/>
        <label>2</label>
    </ligand>
</feature>
<comment type="pathway">
    <text evidence="2 19">Pyrimidine metabolism; UMP biosynthesis via de novo pathway; (S)-dihydroorotate from bicarbonate: step 1/3.</text>
</comment>
<keyword evidence="14" id="KW-0464">Manganese</keyword>
<feature type="binding site" evidence="19">
    <location>
        <position position="841"/>
    </location>
    <ligand>
        <name>Mn(2+)</name>
        <dbReference type="ChEBI" id="CHEBI:29035"/>
        <label>4</label>
    </ligand>
</feature>
<dbReference type="FunFam" id="3.40.50.20:FF:000001">
    <property type="entry name" value="Carbamoyl-phosphate synthase large chain"/>
    <property type="match status" value="1"/>
</dbReference>
<evidence type="ECO:0000256" key="2">
    <source>
        <dbReference type="ARBA" id="ARBA00004812"/>
    </source>
</evidence>
<comment type="similarity">
    <text evidence="4 19">Belongs to the CarB family.</text>
</comment>
<dbReference type="GO" id="GO:0044205">
    <property type="term" value="P:'de novo' UMP biosynthetic process"/>
    <property type="evidence" value="ECO:0007669"/>
    <property type="project" value="UniProtKB-UniRule"/>
</dbReference>
<feature type="binding site" evidence="19">
    <location>
        <position position="841"/>
    </location>
    <ligand>
        <name>Mg(2+)</name>
        <dbReference type="ChEBI" id="CHEBI:18420"/>
        <label>3</label>
    </ligand>
</feature>
<keyword evidence="8" id="KW-0479">Metal-binding</keyword>
<evidence type="ECO:0000256" key="6">
    <source>
        <dbReference type="ARBA" id="ARBA00022598"/>
    </source>
</evidence>
<feature type="binding site" evidence="19">
    <location>
        <position position="829"/>
    </location>
    <ligand>
        <name>Mn(2+)</name>
        <dbReference type="ChEBI" id="CHEBI:29035"/>
        <label>3</label>
    </ligand>
</feature>
<evidence type="ECO:0000259" key="20">
    <source>
        <dbReference type="PROSITE" id="PS50975"/>
    </source>
</evidence>
<dbReference type="FunFam" id="3.40.50.20:FF:000003">
    <property type="entry name" value="Carbamoyl-phosphate synthase large chain"/>
    <property type="match status" value="1"/>
</dbReference>
<keyword evidence="10 19" id="KW-0547">Nucleotide-binding</keyword>
<dbReference type="SUPFAM" id="SSF48108">
    <property type="entry name" value="Carbamoyl phosphate synthetase, large subunit connection domain"/>
    <property type="match status" value="1"/>
</dbReference>
<feature type="binding site" evidence="19">
    <location>
        <position position="208"/>
    </location>
    <ligand>
        <name>ATP</name>
        <dbReference type="ChEBI" id="CHEBI:30616"/>
        <label>1</label>
    </ligand>
</feature>
<dbReference type="Pfam" id="PF02787">
    <property type="entry name" value="CPSase_L_D3"/>
    <property type="match status" value="1"/>
</dbReference>
<feature type="binding site" evidence="19">
    <location>
        <position position="299"/>
    </location>
    <ligand>
        <name>Mg(2+)</name>
        <dbReference type="ChEBI" id="CHEBI:18420"/>
        <label>2</label>
    </ligand>
</feature>
<feature type="binding site" evidence="19">
    <location>
        <position position="175"/>
    </location>
    <ligand>
        <name>ATP</name>
        <dbReference type="ChEBI" id="CHEBI:30616"/>
        <label>1</label>
    </ligand>
</feature>
<feature type="binding site" evidence="19">
    <location>
        <position position="787"/>
    </location>
    <ligand>
        <name>ATP</name>
        <dbReference type="ChEBI" id="CHEBI:30616"/>
        <label>2</label>
    </ligand>
</feature>
<dbReference type="InterPro" id="IPR011607">
    <property type="entry name" value="MGS-like_dom"/>
</dbReference>
<feature type="binding site" evidence="19">
    <location>
        <position position="841"/>
    </location>
    <ligand>
        <name>ATP</name>
        <dbReference type="ChEBI" id="CHEBI:30616"/>
        <label>2</label>
    </ligand>
</feature>
<dbReference type="SMART" id="SM01096">
    <property type="entry name" value="CPSase_L_D3"/>
    <property type="match status" value="1"/>
</dbReference>
<feature type="domain" description="MGS-like" evidence="21">
    <location>
        <begin position="951"/>
        <end position="1094"/>
    </location>
</feature>
<accession>A0A387B622</accession>
<comment type="subunit">
    <text evidence="18 19">Composed of two chains; the small (or glutamine) chain promotes the hydrolysis of glutamine to ammonia, which is used by the large (or ammonia) chain to synthesize carbamoyl phosphate. Tetramer of heterodimers (alpha,beta)4.</text>
</comment>
<feature type="binding site" evidence="19">
    <location>
        <position position="788"/>
    </location>
    <ligand>
        <name>ATP</name>
        <dbReference type="ChEBI" id="CHEBI:30616"/>
        <label>2</label>
    </ligand>
</feature>
<feature type="binding site" evidence="19">
    <location>
        <position position="299"/>
    </location>
    <ligand>
        <name>ATP</name>
        <dbReference type="ChEBI" id="CHEBI:30616"/>
        <label>1</label>
    </ligand>
</feature>
<comment type="caution">
    <text evidence="19">Lacks conserved residue(s) required for the propagation of feature annotation.</text>
</comment>
<dbReference type="GO" id="GO:0004088">
    <property type="term" value="F:carbamoyl-phosphate synthase (glutamine-hydrolyzing) activity"/>
    <property type="evidence" value="ECO:0007669"/>
    <property type="project" value="UniProtKB-UniRule"/>
</dbReference>
<feature type="binding site" evidence="19">
    <location>
        <position position="829"/>
    </location>
    <ligand>
        <name>ATP</name>
        <dbReference type="ChEBI" id="CHEBI:30616"/>
        <label>2</label>
    </ligand>
</feature>
<dbReference type="SUPFAM" id="SSF56059">
    <property type="entry name" value="Glutathione synthetase ATP-binding domain-like"/>
    <property type="match status" value="2"/>
</dbReference>
<dbReference type="InterPro" id="IPR006275">
    <property type="entry name" value="CPSase_lsu"/>
</dbReference>
<evidence type="ECO:0000256" key="3">
    <source>
        <dbReference type="ARBA" id="ARBA00005077"/>
    </source>
</evidence>
<dbReference type="OrthoDB" id="9804197at2"/>
<comment type="domain">
    <text evidence="19">The large subunit is composed of 2 ATP-grasp domains that are involved in binding the 2 ATP molecules needed for carbamoyl phosphate synthesis. The N-terminal ATP-grasp domain (referred to as the carboxyphosphate synthetic component) catalyzes the ATP-dependent phosphorylation of hydrogencarbonate to carboxyphosphate and the subsequent nucleophilic attack by ammonia to form a carbamate intermediate. The C-terminal ATP-grasp domain (referred to as the carbamoyl phosphate synthetic component) then catalyzes the phosphorylation of carbamate with the second ATP to form the end product carbamoyl phosphate. The reactive and unstable enzyme intermediates are sequentially channeled from one active site to the next through the interior of the protein over a distance of at least 96 A.</text>
</comment>
<feature type="binding site" evidence="19">
    <location>
        <position position="176"/>
    </location>
    <ligand>
        <name>ATP</name>
        <dbReference type="ChEBI" id="CHEBI:30616"/>
        <label>1</label>
    </ligand>
</feature>
<evidence type="ECO:0000256" key="17">
    <source>
        <dbReference type="ARBA" id="ARBA00057223"/>
    </source>
</evidence>
<evidence type="ECO:0000256" key="4">
    <source>
        <dbReference type="ARBA" id="ARBA00009799"/>
    </source>
</evidence>
<evidence type="ECO:0000256" key="15">
    <source>
        <dbReference type="ARBA" id="ARBA00047359"/>
    </source>
</evidence>
<feature type="binding site" evidence="19">
    <location>
        <position position="299"/>
    </location>
    <ligand>
        <name>Mn(2+)</name>
        <dbReference type="ChEBI" id="CHEBI:29035"/>
        <label>1</label>
    </ligand>
</feature>
<dbReference type="PROSITE" id="PS00867">
    <property type="entry name" value="CPSASE_2"/>
    <property type="match status" value="2"/>
</dbReference>
<dbReference type="InterPro" id="IPR058047">
    <property type="entry name" value="CPSase_preATP-grasp"/>
</dbReference>
<dbReference type="PROSITE" id="PS51855">
    <property type="entry name" value="MGS"/>
    <property type="match status" value="1"/>
</dbReference>
<feature type="binding site" evidence="19">
    <location>
        <position position="829"/>
    </location>
    <ligand>
        <name>Mg(2+)</name>
        <dbReference type="ChEBI" id="CHEBI:18420"/>
        <label>3</label>
    </ligand>
</feature>
<feature type="region of interest" description="Allosteric domain" evidence="19">
    <location>
        <begin position="951"/>
        <end position="1099"/>
    </location>
</feature>
<protein>
    <recommendedName>
        <fullName evidence="19">Carbamoyl phosphate synthase large chain</fullName>
        <ecNumber evidence="19">6.3.4.16</ecNumber>
        <ecNumber evidence="19">6.3.5.5</ecNumber>
    </recommendedName>
    <alternativeName>
        <fullName evidence="19">Carbamoyl phosphate synthetase ammonia chain</fullName>
    </alternativeName>
</protein>
<comment type="catalytic activity">
    <reaction evidence="16 19">
        <text>hydrogencarbonate + L-glutamine + 2 ATP + H2O = carbamoyl phosphate + L-glutamate + 2 ADP + phosphate + 2 H(+)</text>
        <dbReference type="Rhea" id="RHEA:18633"/>
        <dbReference type="ChEBI" id="CHEBI:15377"/>
        <dbReference type="ChEBI" id="CHEBI:15378"/>
        <dbReference type="ChEBI" id="CHEBI:17544"/>
        <dbReference type="ChEBI" id="CHEBI:29985"/>
        <dbReference type="ChEBI" id="CHEBI:30616"/>
        <dbReference type="ChEBI" id="CHEBI:43474"/>
        <dbReference type="ChEBI" id="CHEBI:58228"/>
        <dbReference type="ChEBI" id="CHEBI:58359"/>
        <dbReference type="ChEBI" id="CHEBI:456216"/>
        <dbReference type="EC" id="6.3.5.5"/>
    </reaction>
</comment>
<dbReference type="Pfam" id="PF02142">
    <property type="entry name" value="MGS"/>
    <property type="match status" value="1"/>
</dbReference>
<dbReference type="GO" id="GO:0005524">
    <property type="term" value="F:ATP binding"/>
    <property type="evidence" value="ECO:0007669"/>
    <property type="project" value="UniProtKB-UniRule"/>
</dbReference>
<dbReference type="Pfam" id="PF25596">
    <property type="entry name" value="CPSase_L_D1"/>
    <property type="match status" value="2"/>
</dbReference>
<evidence type="ECO:0000256" key="13">
    <source>
        <dbReference type="ARBA" id="ARBA00022975"/>
    </source>
</evidence>
<keyword evidence="7 19" id="KW-0028">Amino-acid biosynthesis</keyword>
<organism evidence="22 23">
    <name type="scientific">Protaetiibacter intestinalis</name>
    <dbReference type="NCBI Taxonomy" id="2419774"/>
    <lineage>
        <taxon>Bacteria</taxon>
        <taxon>Bacillati</taxon>
        <taxon>Actinomycetota</taxon>
        <taxon>Actinomycetes</taxon>
        <taxon>Micrococcales</taxon>
        <taxon>Microbacteriaceae</taxon>
        <taxon>Protaetiibacter</taxon>
    </lineage>
</organism>
<evidence type="ECO:0000256" key="10">
    <source>
        <dbReference type="ARBA" id="ARBA00022741"/>
    </source>
</evidence>
<dbReference type="FunFam" id="3.30.470.20:FF:000014">
    <property type="entry name" value="Carbamoyl-phosphate synthase large chain"/>
    <property type="match status" value="1"/>
</dbReference>
<dbReference type="FunFam" id="3.30.470.20:FF:000007">
    <property type="entry name" value="Carbamoyl-phosphate synthase large chain"/>
    <property type="match status" value="1"/>
</dbReference>
<dbReference type="NCBIfam" id="NF009455">
    <property type="entry name" value="PRK12815.1"/>
    <property type="match status" value="1"/>
</dbReference>
<dbReference type="PANTHER" id="PTHR11405">
    <property type="entry name" value="CARBAMOYLTRANSFERASE FAMILY MEMBER"/>
    <property type="match status" value="1"/>
</dbReference>
<keyword evidence="12" id="KW-0460">Magnesium</keyword>
<dbReference type="GO" id="GO:0046872">
    <property type="term" value="F:metal ion binding"/>
    <property type="evidence" value="ECO:0007669"/>
    <property type="project" value="UniProtKB-KW"/>
</dbReference>
<feature type="binding site" evidence="19">
    <location>
        <position position="285"/>
    </location>
    <ligand>
        <name>Mg(2+)</name>
        <dbReference type="ChEBI" id="CHEBI:18420"/>
        <label>1</label>
    </ligand>
</feature>
<dbReference type="SMART" id="SM00851">
    <property type="entry name" value="MGS"/>
    <property type="match status" value="1"/>
</dbReference>
<dbReference type="EC" id="6.3.4.16" evidence="19"/>
<feature type="binding site" evidence="19">
    <location>
        <position position="789"/>
    </location>
    <ligand>
        <name>ATP</name>
        <dbReference type="ChEBI" id="CHEBI:30616"/>
        <label>2</label>
    </ligand>
</feature>
<evidence type="ECO:0000256" key="16">
    <source>
        <dbReference type="ARBA" id="ARBA00048816"/>
    </source>
</evidence>
<dbReference type="PRINTS" id="PR00098">
    <property type="entry name" value="CPSASE"/>
</dbReference>
<evidence type="ECO:0000256" key="19">
    <source>
        <dbReference type="HAMAP-Rule" id="MF_01210"/>
    </source>
</evidence>
<keyword evidence="9 19" id="KW-0677">Repeat</keyword>
<feature type="binding site" evidence="19">
    <location>
        <position position="285"/>
    </location>
    <ligand>
        <name>ATP</name>
        <dbReference type="ChEBI" id="CHEBI:30616"/>
        <label>1</label>
    </ligand>
</feature>
<keyword evidence="5 19" id="KW-0055">Arginine biosynthesis</keyword>
<keyword evidence="11 19" id="KW-0067">ATP-binding</keyword>
<comment type="cofactor">
    <cofactor evidence="19">
        <name>Mg(2+)</name>
        <dbReference type="ChEBI" id="CHEBI:18420"/>
    </cofactor>
    <cofactor evidence="19">
        <name>Mn(2+)</name>
        <dbReference type="ChEBI" id="CHEBI:29035"/>
    </cofactor>
    <text evidence="19">Binds 4 Mg(2+) or Mn(2+) ions per subunit.</text>
</comment>
<evidence type="ECO:0000259" key="21">
    <source>
        <dbReference type="PROSITE" id="PS51855"/>
    </source>
</evidence>
<feature type="binding site" evidence="19">
    <location>
        <position position="843"/>
    </location>
    <ligand>
        <name>Mg(2+)</name>
        <dbReference type="ChEBI" id="CHEBI:18420"/>
        <label>4</label>
    </ligand>
</feature>
<evidence type="ECO:0000256" key="5">
    <source>
        <dbReference type="ARBA" id="ARBA00022571"/>
    </source>
</evidence>
<name>A0A387B622_9MICO</name>
<dbReference type="InterPro" id="IPR005480">
    <property type="entry name" value="CPSase_lsu_oligo"/>
</dbReference>
<feature type="binding site" evidence="19">
    <location>
        <position position="756"/>
    </location>
    <ligand>
        <name>ATP</name>
        <dbReference type="ChEBI" id="CHEBI:30616"/>
        <label>2</label>
    </ligand>
</feature>
<evidence type="ECO:0000256" key="1">
    <source>
        <dbReference type="ARBA" id="ARBA00001936"/>
    </source>
</evidence>
<feature type="binding site" evidence="19">
    <location>
        <position position="243"/>
    </location>
    <ligand>
        <name>ATP</name>
        <dbReference type="ChEBI" id="CHEBI:30616"/>
        <label>1</label>
    </ligand>
</feature>
<comment type="pathway">
    <text evidence="3 19">Amino-acid biosynthesis; L-arginine biosynthesis; carbamoyl phosphate from bicarbonate: step 1/1.</text>
</comment>
<gene>
    <name evidence="19" type="primary">carB</name>
    <name evidence="22" type="ORF">D7I47_13105</name>
</gene>
<dbReference type="UniPathway" id="UPA00068">
    <property type="reaction ID" value="UER00171"/>
</dbReference>
<dbReference type="EC" id="6.3.5.5" evidence="19"/>
<dbReference type="Gene3D" id="3.40.50.20">
    <property type="match status" value="2"/>
</dbReference>
<dbReference type="InterPro" id="IPR005483">
    <property type="entry name" value="CPSase_dom"/>
</dbReference>
<comment type="catalytic activity">
    <reaction evidence="15 19">
        <text>hydrogencarbonate + NH4(+) + 2 ATP = carbamoyl phosphate + 2 ADP + phosphate + 2 H(+)</text>
        <dbReference type="Rhea" id="RHEA:18029"/>
        <dbReference type="ChEBI" id="CHEBI:15378"/>
        <dbReference type="ChEBI" id="CHEBI:17544"/>
        <dbReference type="ChEBI" id="CHEBI:28938"/>
        <dbReference type="ChEBI" id="CHEBI:30616"/>
        <dbReference type="ChEBI" id="CHEBI:43474"/>
        <dbReference type="ChEBI" id="CHEBI:58228"/>
        <dbReference type="ChEBI" id="CHEBI:456216"/>
        <dbReference type="EC" id="6.3.4.16"/>
    </reaction>
</comment>
<feature type="binding site" evidence="19">
    <location>
        <position position="169"/>
    </location>
    <ligand>
        <name>ATP</name>
        <dbReference type="ChEBI" id="CHEBI:30616"/>
        <label>1</label>
    </ligand>
</feature>
<dbReference type="NCBIfam" id="TIGR01369">
    <property type="entry name" value="CPSaseII_lrg"/>
    <property type="match status" value="1"/>
</dbReference>
<dbReference type="UniPathway" id="UPA00070">
    <property type="reaction ID" value="UER00115"/>
</dbReference>
<dbReference type="PROSITE" id="PS00866">
    <property type="entry name" value="CPSASE_1"/>
    <property type="match status" value="2"/>
</dbReference>
<keyword evidence="23" id="KW-1185">Reference proteome</keyword>
<comment type="cofactor">
    <cofactor evidence="1">
        <name>Mn(2+)</name>
        <dbReference type="ChEBI" id="CHEBI:29035"/>
    </cofactor>
</comment>
<dbReference type="InterPro" id="IPR011761">
    <property type="entry name" value="ATP-grasp"/>
</dbReference>
<sequence length="1099" mass="117466">MPKRADIQSVLVIGSGPIVIGQAAEFDYSGTQACRVLRAEGVRVILVNPNPATIMTDPDFADATYIEPITNEILEAIIAKERPDAVLPTLGGQTALNAAIALDEAGILEKYGVELIGAKVDAIKKGEDRQIFKDLVIEAGADVARSYIVHTLDEAITAADDLGYPLVVRPSFTMGGLGSGFAHDRAELERMVSDGLHQSPTTEVLLEESILGWKEYELELMRDTSDNTVVVCSIENVDPVGVHTGDSITVAPALTLTDREYQRLRDIGIDIIRAVGVDTGGCNIQFAVEPTTGRVIVIEMNPRVSRSSALASKATGFPIAKIAAKLAIGYRLDEIPNDITKVTPASFEPTLDYIVVKVPRFAFEKFPSADATLTTTMKSVGEAMAIGRNYTTALQKALRSLEKRGSSFHWDTHLAPKGELIKLAKTPTDGRIVTVQQALRAGATVEELYAATGIDPWFLDQIVLVNEVADEIASLRPLDEALFRLAKDHGFSDAQIAQLRGLEEQQVRNLRWQLGVRPVYKTVDTCAGEFPALTPYHYSSYDLETEVAPSDKRKVVILGSGPNRIGQGVEFDYSCVHASFALHDAGFETIMINCNPETVSTDYDTSDRLYFEPLTLEDVLEVVHAESQSGELVGVIVQLGGQTALGLAKGLEAAGVPILGTSPGAIDLAEERGLFSGILDRAGLISPRNGTATDAPSAVAVAEAIGYPVLVRPSFVLGGRGMEIVYDTPSLEDYFDRVRDQAIIGPGSPLLVDRFLDDALEIDIDALYDGERLYVGGIMEHIEEAGVHSGDSACTLPPVTLGRDVLDRVVDATRKIAEGIGVNGLLNVQFAIGAGVLYVLEANPRASRTVPFVSKALGIPLAKAASLVMVGRSIDELVGDGLLPEHDGSRVPLDSPVSVKEAVLPFKRFRTRDGHVVDSVLGPEMRSTGEVMGIDADFPRAFAKSQDAAYGGLPDSGTVFVSVADRDKRAVVLPVLRLQQLGFDIVATEGTAEVLARNGIRATTVRKYSMGQGGIEGTVVDLINTGRIDVVINTPSGRSARADGVEIRTATVAADKPLFTTIAQLGAAVGSLEARGSEVRVRSLQDYATDRAARAGVAG</sequence>
<evidence type="ECO:0000256" key="8">
    <source>
        <dbReference type="ARBA" id="ARBA00022723"/>
    </source>
</evidence>
<feature type="binding site" evidence="19">
    <location>
        <position position="712"/>
    </location>
    <ligand>
        <name>ATP</name>
        <dbReference type="ChEBI" id="CHEBI:30616"/>
        <label>2</label>
    </ligand>
</feature>
<dbReference type="EMBL" id="CP032630">
    <property type="protein sequence ID" value="AYF99102.1"/>
    <property type="molecule type" value="Genomic_DNA"/>
</dbReference>
<dbReference type="InterPro" id="IPR036914">
    <property type="entry name" value="MGS-like_dom_sf"/>
</dbReference>
<evidence type="ECO:0000256" key="12">
    <source>
        <dbReference type="ARBA" id="ARBA00022842"/>
    </source>
</evidence>
<evidence type="ECO:0000256" key="18">
    <source>
        <dbReference type="ARBA" id="ARBA00062056"/>
    </source>
</evidence>
<feature type="domain" description="ATP-grasp" evidence="20">
    <location>
        <begin position="676"/>
        <end position="870"/>
    </location>
</feature>
<dbReference type="InterPro" id="IPR013815">
    <property type="entry name" value="ATP_grasp_subdomain_1"/>
</dbReference>
<feature type="binding site" evidence="19">
    <location>
        <position position="299"/>
    </location>
    <ligand>
        <name>Mg(2+)</name>
        <dbReference type="ChEBI" id="CHEBI:18420"/>
        <label>1</label>
    </ligand>
</feature>
<dbReference type="RefSeq" id="WP_120763471.1">
    <property type="nucleotide sequence ID" value="NZ_CP032630.1"/>
</dbReference>
<feature type="binding site" evidence="19">
    <location>
        <position position="299"/>
    </location>
    <ligand>
        <name>Mn(2+)</name>
        <dbReference type="ChEBI" id="CHEBI:29035"/>
        <label>2</label>
    </ligand>
</feature>
<evidence type="ECO:0000313" key="23">
    <source>
        <dbReference type="Proteomes" id="UP000278886"/>
    </source>
</evidence>
<dbReference type="HAMAP" id="MF_01210_B">
    <property type="entry name" value="CPSase_L_chain_B"/>
    <property type="match status" value="1"/>
</dbReference>
<reference evidence="23" key="1">
    <citation type="submission" date="2018-09" db="EMBL/GenBank/DDBJ databases">
        <title>Genome sequencing of strain 2DFWR-13.</title>
        <authorList>
            <person name="Heo J."/>
            <person name="Kim S.-J."/>
            <person name="Kwon S.-W."/>
        </authorList>
    </citation>
    <scope>NUCLEOTIDE SEQUENCE [LARGE SCALE GENOMIC DNA]</scope>
    <source>
        <strain evidence="23">2DFWR-13</strain>
    </source>
</reference>
<feature type="region of interest" description="Carboxyphosphate synthetic domain" evidence="19">
    <location>
        <begin position="1"/>
        <end position="402"/>
    </location>
</feature>
<dbReference type="SUPFAM" id="SSF52440">
    <property type="entry name" value="PreATP-grasp domain"/>
    <property type="match status" value="2"/>
</dbReference>
<feature type="binding site" evidence="19">
    <location>
        <position position="242"/>
    </location>
    <ligand>
        <name>ATP</name>
        <dbReference type="ChEBI" id="CHEBI:30616"/>
        <label>1</label>
    </ligand>
</feature>
<feature type="binding site" evidence="19">
    <location>
        <position position="754"/>
    </location>
    <ligand>
        <name>ATP</name>
        <dbReference type="ChEBI" id="CHEBI:30616"/>
        <label>2</label>
    </ligand>
</feature>
<proteinExistence type="inferred from homology"/>
<dbReference type="GO" id="GO:0004087">
    <property type="term" value="F:carbamoyl-phosphate synthase (ammonia) activity"/>
    <property type="evidence" value="ECO:0007669"/>
    <property type="project" value="UniProtKB-EC"/>
</dbReference>
<feature type="domain" description="ATP-grasp" evidence="20">
    <location>
        <begin position="133"/>
        <end position="328"/>
    </location>
</feature>
<dbReference type="GO" id="GO:0006526">
    <property type="term" value="P:L-arginine biosynthetic process"/>
    <property type="evidence" value="ECO:0007669"/>
    <property type="project" value="UniProtKB-UniRule"/>
</dbReference>
<evidence type="ECO:0000256" key="14">
    <source>
        <dbReference type="ARBA" id="ARBA00023211"/>
    </source>
</evidence>
<dbReference type="InterPro" id="IPR036897">
    <property type="entry name" value="CarbamoylP_synth_lsu_oligo_sf"/>
</dbReference>
<dbReference type="Proteomes" id="UP000278886">
    <property type="component" value="Chromosome"/>
</dbReference>
<evidence type="ECO:0000256" key="9">
    <source>
        <dbReference type="ARBA" id="ARBA00022737"/>
    </source>
</evidence>
<feature type="binding site" evidence="19">
    <location>
        <position position="843"/>
    </location>
    <ligand>
        <name>Mn(2+)</name>
        <dbReference type="ChEBI" id="CHEBI:29035"/>
        <label>4</label>
    </ligand>
</feature>